<evidence type="ECO:0000259" key="5">
    <source>
        <dbReference type="PROSITE" id="PS51078"/>
    </source>
</evidence>
<dbReference type="PROSITE" id="PS51077">
    <property type="entry name" value="HTH_ICLR"/>
    <property type="match status" value="1"/>
</dbReference>
<dbReference type="Gene3D" id="3.30.450.40">
    <property type="match status" value="1"/>
</dbReference>
<keyword evidence="2" id="KW-0238">DNA-binding</keyword>
<dbReference type="Proteomes" id="UP001139451">
    <property type="component" value="Unassembled WGS sequence"/>
</dbReference>
<dbReference type="PANTHER" id="PTHR30136:SF35">
    <property type="entry name" value="HTH-TYPE TRANSCRIPTIONAL REGULATOR RV1719"/>
    <property type="match status" value="1"/>
</dbReference>
<keyword evidence="7" id="KW-1185">Reference proteome</keyword>
<feature type="domain" description="HTH iclR-type" evidence="4">
    <location>
        <begin position="6"/>
        <end position="69"/>
    </location>
</feature>
<dbReference type="GO" id="GO:0003700">
    <property type="term" value="F:DNA-binding transcription factor activity"/>
    <property type="evidence" value="ECO:0007669"/>
    <property type="project" value="TreeGrafter"/>
</dbReference>
<gene>
    <name evidence="6" type="ORF">M9978_06330</name>
</gene>
<dbReference type="PANTHER" id="PTHR30136">
    <property type="entry name" value="HELIX-TURN-HELIX TRANSCRIPTIONAL REGULATOR, ICLR FAMILY"/>
    <property type="match status" value="1"/>
</dbReference>
<evidence type="ECO:0000256" key="1">
    <source>
        <dbReference type="ARBA" id="ARBA00023015"/>
    </source>
</evidence>
<protein>
    <submittedName>
        <fullName evidence="6">Helix-turn-helix domain-containing protein</fullName>
    </submittedName>
</protein>
<dbReference type="EMBL" id="JAMLDX010000003">
    <property type="protein sequence ID" value="MCP3730042.1"/>
    <property type="molecule type" value="Genomic_DNA"/>
</dbReference>
<dbReference type="SUPFAM" id="SSF55781">
    <property type="entry name" value="GAF domain-like"/>
    <property type="match status" value="1"/>
</dbReference>
<evidence type="ECO:0000259" key="4">
    <source>
        <dbReference type="PROSITE" id="PS51077"/>
    </source>
</evidence>
<organism evidence="6 7">
    <name type="scientific">Sphingomonas tagetis</name>
    <dbReference type="NCBI Taxonomy" id="2949092"/>
    <lineage>
        <taxon>Bacteria</taxon>
        <taxon>Pseudomonadati</taxon>
        <taxon>Pseudomonadota</taxon>
        <taxon>Alphaproteobacteria</taxon>
        <taxon>Sphingomonadales</taxon>
        <taxon>Sphingomonadaceae</taxon>
        <taxon>Sphingomonas</taxon>
    </lineage>
</organism>
<name>A0A9X2HI41_9SPHN</name>
<dbReference type="GO" id="GO:0045892">
    <property type="term" value="P:negative regulation of DNA-templated transcription"/>
    <property type="evidence" value="ECO:0007669"/>
    <property type="project" value="TreeGrafter"/>
</dbReference>
<dbReference type="InterPro" id="IPR029016">
    <property type="entry name" value="GAF-like_dom_sf"/>
</dbReference>
<dbReference type="InterPro" id="IPR050707">
    <property type="entry name" value="HTH_MetabolicPath_Reg"/>
</dbReference>
<accession>A0A9X2HI41</accession>
<evidence type="ECO:0000313" key="7">
    <source>
        <dbReference type="Proteomes" id="UP001139451"/>
    </source>
</evidence>
<feature type="domain" description="IclR-ED" evidence="5">
    <location>
        <begin position="69"/>
        <end position="264"/>
    </location>
</feature>
<keyword evidence="1" id="KW-0805">Transcription regulation</keyword>
<comment type="caution">
    <text evidence="6">The sequence shown here is derived from an EMBL/GenBank/DDBJ whole genome shotgun (WGS) entry which is preliminary data.</text>
</comment>
<sequence length="264" mass="28813">MAETTVPAAARTLALFEVFAREKRELTKSELARLLDLPESSCSDLLNTVFELGYVARSNGTKRYYPTGRLLVAAKAIAEHDPLSLFGAEATSLLGSRVNETCTFGVLEGDRVKIMSTYEGSHRLRYVVNVGDRVSIHSTAIGKALLGTIGADERSRLLRLNALRKLTEFTKVEAAEIERDIDDGARRGWYQSQGEGIAEVWSLAIGGLIAGVPVGLSMVGPKERMAAKHEQFVAALEEVNATLFERHAGSPDEPVRRRGARVSE</sequence>
<dbReference type="InterPro" id="IPR005471">
    <property type="entry name" value="Tscrpt_reg_IclR_N"/>
</dbReference>
<evidence type="ECO:0000256" key="3">
    <source>
        <dbReference type="ARBA" id="ARBA00023163"/>
    </source>
</evidence>
<reference evidence="6" key="1">
    <citation type="submission" date="2022-05" db="EMBL/GenBank/DDBJ databases">
        <title>Sphingomonas sp. strain MG17 Genome sequencing and assembly.</title>
        <authorList>
            <person name="Kim I."/>
        </authorList>
    </citation>
    <scope>NUCLEOTIDE SEQUENCE</scope>
    <source>
        <strain evidence="6">MG17</strain>
    </source>
</reference>
<dbReference type="GO" id="GO:0003677">
    <property type="term" value="F:DNA binding"/>
    <property type="evidence" value="ECO:0007669"/>
    <property type="project" value="UniProtKB-KW"/>
</dbReference>
<dbReference type="PROSITE" id="PS51078">
    <property type="entry name" value="ICLR_ED"/>
    <property type="match status" value="1"/>
</dbReference>
<dbReference type="InterPro" id="IPR036390">
    <property type="entry name" value="WH_DNA-bd_sf"/>
</dbReference>
<dbReference type="SUPFAM" id="SSF46785">
    <property type="entry name" value="Winged helix' DNA-binding domain"/>
    <property type="match status" value="1"/>
</dbReference>
<dbReference type="InterPro" id="IPR014757">
    <property type="entry name" value="Tscrpt_reg_IclR_C"/>
</dbReference>
<evidence type="ECO:0000256" key="2">
    <source>
        <dbReference type="ARBA" id="ARBA00023125"/>
    </source>
</evidence>
<evidence type="ECO:0000313" key="6">
    <source>
        <dbReference type="EMBL" id="MCP3730042.1"/>
    </source>
</evidence>
<dbReference type="InterPro" id="IPR036388">
    <property type="entry name" value="WH-like_DNA-bd_sf"/>
</dbReference>
<dbReference type="AlphaFoldDB" id="A0A9X2HI41"/>
<keyword evidence="3" id="KW-0804">Transcription</keyword>
<proteinExistence type="predicted"/>
<dbReference type="Gene3D" id="1.10.10.10">
    <property type="entry name" value="Winged helix-like DNA-binding domain superfamily/Winged helix DNA-binding domain"/>
    <property type="match status" value="1"/>
</dbReference>
<dbReference type="Pfam" id="PF01614">
    <property type="entry name" value="IclR_C"/>
    <property type="match status" value="1"/>
</dbReference>
<dbReference type="Pfam" id="PF09339">
    <property type="entry name" value="HTH_IclR"/>
    <property type="match status" value="1"/>
</dbReference>
<dbReference type="SMART" id="SM00346">
    <property type="entry name" value="HTH_ICLR"/>
    <property type="match status" value="1"/>
</dbReference>